<feature type="region of interest" description="Disordered" evidence="1">
    <location>
        <begin position="1"/>
        <end position="25"/>
    </location>
</feature>
<keyword evidence="2" id="KW-1133">Transmembrane helix</keyword>
<keyword evidence="2" id="KW-0472">Membrane</keyword>
<comment type="caution">
    <text evidence="3">The sequence shown here is derived from an EMBL/GenBank/DDBJ whole genome shotgun (WGS) entry which is preliminary data.</text>
</comment>
<evidence type="ECO:0008006" key="5">
    <source>
        <dbReference type="Google" id="ProtNLM"/>
    </source>
</evidence>
<dbReference type="EMBL" id="JBAWKB010000003">
    <property type="protein sequence ID" value="MFH6772419.1"/>
    <property type="molecule type" value="Genomic_DNA"/>
</dbReference>
<evidence type="ECO:0000256" key="2">
    <source>
        <dbReference type="SAM" id="Phobius"/>
    </source>
</evidence>
<organism evidence="3 4">
    <name type="scientific">Gaetbulibacter aestuarii</name>
    <dbReference type="NCBI Taxonomy" id="1502358"/>
    <lineage>
        <taxon>Bacteria</taxon>
        <taxon>Pseudomonadati</taxon>
        <taxon>Bacteroidota</taxon>
        <taxon>Flavobacteriia</taxon>
        <taxon>Flavobacteriales</taxon>
        <taxon>Flavobacteriaceae</taxon>
        <taxon>Gaetbulibacter</taxon>
    </lineage>
</organism>
<evidence type="ECO:0000313" key="3">
    <source>
        <dbReference type="EMBL" id="MFH6772419.1"/>
    </source>
</evidence>
<proteinExistence type="predicted"/>
<dbReference type="Proteomes" id="UP001610100">
    <property type="component" value="Unassembled WGS sequence"/>
</dbReference>
<reference evidence="3 4" key="1">
    <citation type="submission" date="2024-02" db="EMBL/GenBank/DDBJ databases">
        <title>A Gaetbulibacter species isolated from tidal flats and genomic insights of their niches.</title>
        <authorList>
            <person name="Ye Y."/>
        </authorList>
    </citation>
    <scope>NUCLEOTIDE SEQUENCE [LARGE SCALE GENOMIC DNA]</scope>
    <source>
        <strain evidence="3 4">KYW382</strain>
    </source>
</reference>
<accession>A0ABW7MZX8</accession>
<dbReference type="RefSeq" id="WP_344737925.1">
    <property type="nucleotide sequence ID" value="NZ_BAABAY010000001.1"/>
</dbReference>
<name>A0ABW7MZX8_9FLAO</name>
<keyword evidence="4" id="KW-1185">Reference proteome</keyword>
<gene>
    <name evidence="3" type="ORF">V8G58_10785</name>
</gene>
<evidence type="ECO:0000313" key="4">
    <source>
        <dbReference type="Proteomes" id="UP001610100"/>
    </source>
</evidence>
<feature type="transmembrane region" description="Helical" evidence="2">
    <location>
        <begin position="45"/>
        <end position="65"/>
    </location>
</feature>
<sequence length="261" mass="28880">MEQNKFDNEIRTKLGKRRLEPSEGAWEKLSQRLEAEEGPKKVSPILWMGIAASLVGLLLLVSQFFNADSNAVMDQNTPIKVVKTPLNTEVETETKKDVPAVKNEQDNLTPKASLNAVAERLVKPEAPASNKIENPIIIQESIVLDESVARNPLPGNKASSEIADNTSDFEAQKIEDIVKNVQAVADRQQEVSDAYLDSLFTAAEKDIQRQKFINKTKGTVDADALLADVENELDESFRTKVFDALKSSFNSVKTTVANRNN</sequence>
<keyword evidence="2" id="KW-0812">Transmembrane</keyword>
<protein>
    <recommendedName>
        <fullName evidence="5">Anti-sigma factor</fullName>
    </recommendedName>
</protein>
<evidence type="ECO:0000256" key="1">
    <source>
        <dbReference type="SAM" id="MobiDB-lite"/>
    </source>
</evidence>